<dbReference type="SUPFAM" id="SSF48498">
    <property type="entry name" value="Tetracyclin repressor-like, C-terminal domain"/>
    <property type="match status" value="1"/>
</dbReference>
<keyword evidence="2 4" id="KW-0238">DNA-binding</keyword>
<dbReference type="Gene3D" id="1.10.357.10">
    <property type="entry name" value="Tetracycline Repressor, domain 2"/>
    <property type="match status" value="1"/>
</dbReference>
<protein>
    <submittedName>
        <fullName evidence="6">TetR/AcrR family transcriptional repressor of nem operon</fullName>
    </submittedName>
</protein>
<dbReference type="InterPro" id="IPR001647">
    <property type="entry name" value="HTH_TetR"/>
</dbReference>
<evidence type="ECO:0000256" key="2">
    <source>
        <dbReference type="ARBA" id="ARBA00023125"/>
    </source>
</evidence>
<evidence type="ECO:0000256" key="1">
    <source>
        <dbReference type="ARBA" id="ARBA00023015"/>
    </source>
</evidence>
<evidence type="ECO:0000256" key="3">
    <source>
        <dbReference type="ARBA" id="ARBA00023163"/>
    </source>
</evidence>
<dbReference type="EMBL" id="JAGGLB010000013">
    <property type="protein sequence ID" value="MBP1992348.1"/>
    <property type="molecule type" value="Genomic_DNA"/>
</dbReference>
<feature type="DNA-binding region" description="H-T-H motif" evidence="4">
    <location>
        <begin position="25"/>
        <end position="44"/>
    </location>
</feature>
<evidence type="ECO:0000313" key="6">
    <source>
        <dbReference type="EMBL" id="MBP1992348.1"/>
    </source>
</evidence>
<dbReference type="Proteomes" id="UP001519287">
    <property type="component" value="Unassembled WGS sequence"/>
</dbReference>
<dbReference type="PANTHER" id="PTHR47506">
    <property type="entry name" value="TRANSCRIPTIONAL REGULATORY PROTEIN"/>
    <property type="match status" value="1"/>
</dbReference>
<dbReference type="Pfam" id="PF00440">
    <property type="entry name" value="TetR_N"/>
    <property type="match status" value="1"/>
</dbReference>
<keyword evidence="1" id="KW-0805">Transcription regulation</keyword>
<keyword evidence="3" id="KW-0804">Transcription</keyword>
<evidence type="ECO:0000259" key="5">
    <source>
        <dbReference type="PROSITE" id="PS50977"/>
    </source>
</evidence>
<gene>
    <name evidence="6" type="ORF">J2Z66_003956</name>
</gene>
<dbReference type="PRINTS" id="PR00455">
    <property type="entry name" value="HTHTETR"/>
</dbReference>
<dbReference type="SUPFAM" id="SSF46689">
    <property type="entry name" value="Homeodomain-like"/>
    <property type="match status" value="1"/>
</dbReference>
<dbReference type="PANTHER" id="PTHR47506:SF1">
    <property type="entry name" value="HTH-TYPE TRANSCRIPTIONAL REGULATOR YJDC"/>
    <property type="match status" value="1"/>
</dbReference>
<comment type="caution">
    <text evidence="6">The sequence shown here is derived from an EMBL/GenBank/DDBJ whole genome shotgun (WGS) entry which is preliminary data.</text>
</comment>
<proteinExistence type="predicted"/>
<organism evidence="6 7">
    <name type="scientific">Paenibacillus eucommiae</name>
    <dbReference type="NCBI Taxonomy" id="1355755"/>
    <lineage>
        <taxon>Bacteria</taxon>
        <taxon>Bacillati</taxon>
        <taxon>Bacillota</taxon>
        <taxon>Bacilli</taxon>
        <taxon>Bacillales</taxon>
        <taxon>Paenibacillaceae</taxon>
        <taxon>Paenibacillus</taxon>
    </lineage>
</organism>
<dbReference type="Pfam" id="PF16925">
    <property type="entry name" value="TetR_C_13"/>
    <property type="match status" value="1"/>
</dbReference>
<evidence type="ECO:0000256" key="4">
    <source>
        <dbReference type="PROSITE-ProRule" id="PRU00335"/>
    </source>
</evidence>
<dbReference type="PROSITE" id="PS50977">
    <property type="entry name" value="HTH_TETR_2"/>
    <property type="match status" value="1"/>
</dbReference>
<reference evidence="6 7" key="1">
    <citation type="submission" date="2021-03" db="EMBL/GenBank/DDBJ databases">
        <title>Genomic Encyclopedia of Type Strains, Phase IV (KMG-IV): sequencing the most valuable type-strain genomes for metagenomic binning, comparative biology and taxonomic classification.</title>
        <authorList>
            <person name="Goeker M."/>
        </authorList>
    </citation>
    <scope>NUCLEOTIDE SEQUENCE [LARGE SCALE GENOMIC DNA]</scope>
    <source>
        <strain evidence="6 7">DSM 26048</strain>
    </source>
</reference>
<dbReference type="InterPro" id="IPR009057">
    <property type="entry name" value="Homeodomain-like_sf"/>
</dbReference>
<dbReference type="InterPro" id="IPR011075">
    <property type="entry name" value="TetR_C"/>
</dbReference>
<keyword evidence="7" id="KW-1185">Reference proteome</keyword>
<dbReference type="InterPro" id="IPR036271">
    <property type="entry name" value="Tet_transcr_reg_TetR-rel_C_sf"/>
</dbReference>
<evidence type="ECO:0000313" key="7">
    <source>
        <dbReference type="Proteomes" id="UP001519287"/>
    </source>
</evidence>
<name>A0ABS4IXN2_9BACL</name>
<accession>A0ABS4IXN2</accession>
<sequence>MTSNKEKIVVAAMDLFHDNGFQATGLEDILTSSGVCKSNFYYHFKSKEELGIQVIERKIRQMREKFLELSLENRELTPKQRILRFFEKMLEFCEEHGCRKGCFFGNLAIELSDHREELRRPISRFFKELEESVHACLAEGCRSGQLKLHGMQPGDLAMPIVSLLEGGLLLAKSHKNSTAMRVNIKLLQFCIED</sequence>
<dbReference type="RefSeq" id="WP_209973283.1">
    <property type="nucleotide sequence ID" value="NZ_JAGGLB010000013.1"/>
</dbReference>
<feature type="domain" description="HTH tetR-type" evidence="5">
    <location>
        <begin position="2"/>
        <end position="62"/>
    </location>
</feature>